<sequence>MGVHQIAVLMCFQNKDAVQVS</sequence>
<dbReference type="AlphaFoldDB" id="A0A1I7XAQ3"/>
<dbReference type="WBParaSite" id="Hba_14771">
    <property type="protein sequence ID" value="Hba_14771"/>
    <property type="gene ID" value="Hba_14771"/>
</dbReference>
<evidence type="ECO:0000313" key="2">
    <source>
        <dbReference type="WBParaSite" id="Hba_14771"/>
    </source>
</evidence>
<proteinExistence type="predicted"/>
<organism evidence="1 2">
    <name type="scientific">Heterorhabditis bacteriophora</name>
    <name type="common">Entomopathogenic nematode worm</name>
    <dbReference type="NCBI Taxonomy" id="37862"/>
    <lineage>
        <taxon>Eukaryota</taxon>
        <taxon>Metazoa</taxon>
        <taxon>Ecdysozoa</taxon>
        <taxon>Nematoda</taxon>
        <taxon>Chromadorea</taxon>
        <taxon>Rhabditida</taxon>
        <taxon>Rhabditina</taxon>
        <taxon>Rhabditomorpha</taxon>
        <taxon>Strongyloidea</taxon>
        <taxon>Heterorhabditidae</taxon>
        <taxon>Heterorhabditis</taxon>
    </lineage>
</organism>
<protein>
    <submittedName>
        <fullName evidence="2">Transposase</fullName>
    </submittedName>
</protein>
<evidence type="ECO:0000313" key="1">
    <source>
        <dbReference type="Proteomes" id="UP000095283"/>
    </source>
</evidence>
<reference evidence="2" key="1">
    <citation type="submission" date="2016-11" db="UniProtKB">
        <authorList>
            <consortium name="WormBaseParasite"/>
        </authorList>
    </citation>
    <scope>IDENTIFICATION</scope>
</reference>
<accession>A0A1I7XAQ3</accession>
<dbReference type="Proteomes" id="UP000095283">
    <property type="component" value="Unplaced"/>
</dbReference>
<keyword evidence="1" id="KW-1185">Reference proteome</keyword>
<name>A0A1I7XAQ3_HETBA</name>